<feature type="region of interest" description="Disordered" evidence="1">
    <location>
        <begin position="301"/>
        <end position="320"/>
    </location>
</feature>
<dbReference type="Proteomes" id="UP000225706">
    <property type="component" value="Unassembled WGS sequence"/>
</dbReference>
<organism evidence="2 3">
    <name type="scientific">Stylophora pistillata</name>
    <name type="common">Smooth cauliflower coral</name>
    <dbReference type="NCBI Taxonomy" id="50429"/>
    <lineage>
        <taxon>Eukaryota</taxon>
        <taxon>Metazoa</taxon>
        <taxon>Cnidaria</taxon>
        <taxon>Anthozoa</taxon>
        <taxon>Hexacorallia</taxon>
        <taxon>Scleractinia</taxon>
        <taxon>Astrocoeniina</taxon>
        <taxon>Pocilloporidae</taxon>
        <taxon>Stylophora</taxon>
    </lineage>
</organism>
<proteinExistence type="predicted"/>
<comment type="caution">
    <text evidence="2">The sequence shown here is derived from an EMBL/GenBank/DDBJ whole genome shotgun (WGS) entry which is preliminary data.</text>
</comment>
<evidence type="ECO:0000256" key="1">
    <source>
        <dbReference type="SAM" id="MobiDB-lite"/>
    </source>
</evidence>
<dbReference type="EMBL" id="LSMT01000147">
    <property type="protein sequence ID" value="PFX25607.1"/>
    <property type="molecule type" value="Genomic_DNA"/>
</dbReference>
<accession>A0A2B4SAJ2</accession>
<evidence type="ECO:0000313" key="3">
    <source>
        <dbReference type="Proteomes" id="UP000225706"/>
    </source>
</evidence>
<dbReference type="OrthoDB" id="5984312at2759"/>
<name>A0A2B4SAJ2_STYPI</name>
<feature type="compositionally biased region" description="Polar residues" evidence="1">
    <location>
        <begin position="125"/>
        <end position="136"/>
    </location>
</feature>
<evidence type="ECO:0000313" key="2">
    <source>
        <dbReference type="EMBL" id="PFX25607.1"/>
    </source>
</evidence>
<keyword evidence="3" id="KW-1185">Reference proteome</keyword>
<feature type="region of interest" description="Disordered" evidence="1">
    <location>
        <begin position="104"/>
        <end position="136"/>
    </location>
</feature>
<sequence length="349" mass="38460">MSHYQHNINGPQFPAGTHVAHYSLANTTLIGQEVQRRLWEKYWGEQFPAQPPPHMWFQPGVCHHSYPCGIPPTFHPVYAQANSNQSKHPVLLPTARQEYRSDTPDKTLRANSDNGVARACGENKNLPTNTKTSSKQTQVLNSVSHKVLDPVTDDLNWSIFSSDLADGIAVSILDSFISELPVLDITMVQSVLQDIEKHLPQDEAQKQNCSIKKLDYFSETESLPGIHQSSSNEISSKEEGGSSEKTGNSNALERCKTLSETGSFSNIFREESAGSSSLGFHTIGKTFQEEDICSEVVVVNPDTSHTNETSATDSSSTDGNLMELVAYDNNLKEEQRNSFSIIPSKSSSS</sequence>
<reference evidence="3" key="1">
    <citation type="journal article" date="2017" name="bioRxiv">
        <title>Comparative analysis of the genomes of Stylophora pistillata and Acropora digitifera provides evidence for extensive differences between species of corals.</title>
        <authorList>
            <person name="Voolstra C.R."/>
            <person name="Li Y."/>
            <person name="Liew Y.J."/>
            <person name="Baumgarten S."/>
            <person name="Zoccola D."/>
            <person name="Flot J.-F."/>
            <person name="Tambutte S."/>
            <person name="Allemand D."/>
            <person name="Aranda M."/>
        </authorList>
    </citation>
    <scope>NUCLEOTIDE SEQUENCE [LARGE SCALE GENOMIC DNA]</scope>
</reference>
<protein>
    <submittedName>
        <fullName evidence="2">Uncharacterized protein</fullName>
    </submittedName>
</protein>
<feature type="region of interest" description="Disordered" evidence="1">
    <location>
        <begin position="222"/>
        <end position="253"/>
    </location>
</feature>
<dbReference type="AlphaFoldDB" id="A0A2B4SAJ2"/>
<gene>
    <name evidence="2" type="ORF">AWC38_SpisGene9766</name>
</gene>
<feature type="compositionally biased region" description="Polar residues" evidence="1">
    <location>
        <begin position="301"/>
        <end position="319"/>
    </location>
</feature>